<dbReference type="InterPro" id="IPR038763">
    <property type="entry name" value="DHH_sf"/>
</dbReference>
<dbReference type="OrthoDB" id="9809852at2"/>
<organism evidence="9">
    <name type="scientific">Longilinea arvoryzae</name>
    <dbReference type="NCBI Taxonomy" id="360412"/>
    <lineage>
        <taxon>Bacteria</taxon>
        <taxon>Bacillati</taxon>
        <taxon>Chloroflexota</taxon>
        <taxon>Anaerolineae</taxon>
        <taxon>Anaerolineales</taxon>
        <taxon>Anaerolineaceae</taxon>
        <taxon>Longilinea</taxon>
    </lineage>
</organism>
<dbReference type="Pfam" id="PF02272">
    <property type="entry name" value="DHHA1"/>
    <property type="match status" value="1"/>
</dbReference>
<sequence>MTLPVDVLQWIEPEPIQAPDWALELTGGQPLAAQTLLRRGLDTRAKALPFLDRKYYTPTDAFSLPDMEKAVVRIEHALAQHERIGVWGDFDVDGQTATALLVSALRRLNADVVYHIPVRAVESHGVQLASLQTFLRQGIQVLLTCDTGVTAHESIDYAQNNGVDVVITDHHTLPETLPGAYAVVDSQRVGPENPLSTLCGVGTAFKLVEALFVRAGLAGELENYTDLAALGSIADLAALRGETRYLVQRGLDRMRAAPRPALRAMLEHAGVEGDYLTESHISFQLAPALNAIGRLEDANPVVEFFLSADPALINVTAARLDGFNSRRKLLTDQVFQAAQSQIQQNPDLLRQPALVLSHANWPAGVIGIVASRLVELYHRPTLLLSTPEGQVARGSARSIEGVNITAAIASGGELLANFGGHPMAAGLGLHPENLPAFQRRLNRAILDQTGGKPLVQQLEVDGYLDLNAIDLALVESLDRLAPFGAGNPPLTLASRDLRILSETPVGRNGEHVQLVVEAPDGASRKVIWWQGAGLPRPDGPFDLAYTLSASNFRGQAQVQMEWLHARPIEREKPVEIQHAKAAYRIADLRADADPEFTLTHLPPADERMVWAEGEIPGKCGLGRHKLQSASELVIFTCPPGPRELAGVLERVQPEKVTLLAYSPSGDDPEAFKRRLAGLLIFALKHREGRTSLVELAAATAQRESTIRAGLDWLAAHGDIRFTLDETGQVQLTGGGISDEGAQQTAMRRITILLDETAAYRAYYRRADPAWLLMPAAPSATKSRRDH</sequence>
<evidence type="ECO:0000256" key="3">
    <source>
        <dbReference type="ARBA" id="ARBA00022722"/>
    </source>
</evidence>
<evidence type="ECO:0000256" key="1">
    <source>
        <dbReference type="ARBA" id="ARBA00005915"/>
    </source>
</evidence>
<protein>
    <recommendedName>
        <fullName evidence="2">Single-stranded-DNA-specific exonuclease RecJ</fullName>
    </recommendedName>
</protein>
<keyword evidence="10" id="KW-1185">Reference proteome</keyword>
<dbReference type="Proteomes" id="UP000055060">
    <property type="component" value="Unassembled WGS sequence"/>
</dbReference>
<dbReference type="GO" id="GO:0003676">
    <property type="term" value="F:nucleic acid binding"/>
    <property type="evidence" value="ECO:0007669"/>
    <property type="project" value="InterPro"/>
</dbReference>
<proteinExistence type="inferred from homology"/>
<evidence type="ECO:0000259" key="8">
    <source>
        <dbReference type="Pfam" id="PF17768"/>
    </source>
</evidence>
<accession>A0A0S7BB80</accession>
<dbReference type="InterPro" id="IPR004610">
    <property type="entry name" value="RecJ"/>
</dbReference>
<evidence type="ECO:0000313" key="9">
    <source>
        <dbReference type="EMBL" id="GAP15023.1"/>
    </source>
</evidence>
<dbReference type="AlphaFoldDB" id="A0A0S7BB80"/>
<dbReference type="InterPro" id="IPR051673">
    <property type="entry name" value="SSDNA_exonuclease_RecJ"/>
</dbReference>
<evidence type="ECO:0000256" key="5">
    <source>
        <dbReference type="ARBA" id="ARBA00022839"/>
    </source>
</evidence>
<dbReference type="GO" id="GO:0006281">
    <property type="term" value="P:DNA repair"/>
    <property type="evidence" value="ECO:0007669"/>
    <property type="project" value="InterPro"/>
</dbReference>
<dbReference type="STRING" id="360412.LARV_02803"/>
<comment type="similarity">
    <text evidence="1">Belongs to the RecJ family.</text>
</comment>
<dbReference type="NCBIfam" id="TIGR00644">
    <property type="entry name" value="recJ"/>
    <property type="match status" value="1"/>
</dbReference>
<dbReference type="EMBL" id="DF967972">
    <property type="protein sequence ID" value="GAP15023.1"/>
    <property type="molecule type" value="Genomic_DNA"/>
</dbReference>
<feature type="domain" description="RecJ OB" evidence="8">
    <location>
        <begin position="460"/>
        <end position="561"/>
    </location>
</feature>
<keyword evidence="5 9" id="KW-0269">Exonuclease</keyword>
<evidence type="ECO:0000259" key="6">
    <source>
        <dbReference type="Pfam" id="PF01368"/>
    </source>
</evidence>
<dbReference type="Pfam" id="PF17768">
    <property type="entry name" value="RecJ_OB"/>
    <property type="match status" value="1"/>
</dbReference>
<dbReference type="GO" id="GO:0008409">
    <property type="term" value="F:5'-3' exonuclease activity"/>
    <property type="evidence" value="ECO:0007669"/>
    <property type="project" value="InterPro"/>
</dbReference>
<dbReference type="Gene3D" id="3.90.1640.30">
    <property type="match status" value="1"/>
</dbReference>
<dbReference type="InterPro" id="IPR003156">
    <property type="entry name" value="DHHA1_dom"/>
</dbReference>
<dbReference type="PANTHER" id="PTHR30255">
    <property type="entry name" value="SINGLE-STRANDED-DNA-SPECIFIC EXONUCLEASE RECJ"/>
    <property type="match status" value="1"/>
</dbReference>
<feature type="domain" description="DHHA1" evidence="7">
    <location>
        <begin position="353"/>
        <end position="445"/>
    </location>
</feature>
<dbReference type="RefSeq" id="WP_075074230.1">
    <property type="nucleotide sequence ID" value="NZ_DF967972.1"/>
</dbReference>
<evidence type="ECO:0000313" key="10">
    <source>
        <dbReference type="Proteomes" id="UP000055060"/>
    </source>
</evidence>
<dbReference type="PANTHER" id="PTHR30255:SF2">
    <property type="entry name" value="SINGLE-STRANDED-DNA-SPECIFIC EXONUCLEASE RECJ"/>
    <property type="match status" value="1"/>
</dbReference>
<evidence type="ECO:0000259" key="7">
    <source>
        <dbReference type="Pfam" id="PF02272"/>
    </source>
</evidence>
<feature type="domain" description="DDH" evidence="6">
    <location>
        <begin position="83"/>
        <end position="231"/>
    </location>
</feature>
<dbReference type="Pfam" id="PF01368">
    <property type="entry name" value="DHH"/>
    <property type="match status" value="1"/>
</dbReference>
<dbReference type="Gene3D" id="3.10.310.30">
    <property type="match status" value="1"/>
</dbReference>
<name>A0A0S7BB80_9CHLR</name>
<keyword evidence="4" id="KW-0378">Hydrolase</keyword>
<gene>
    <name evidence="9" type="ORF">LARV_02803</name>
</gene>
<dbReference type="SUPFAM" id="SSF64182">
    <property type="entry name" value="DHH phosphoesterases"/>
    <property type="match status" value="1"/>
</dbReference>
<dbReference type="InterPro" id="IPR001667">
    <property type="entry name" value="DDH_dom"/>
</dbReference>
<reference evidence="9" key="1">
    <citation type="submission" date="2015-07" db="EMBL/GenBank/DDBJ databases">
        <title>Draft Genome Sequences of Anaerolinea thermolimosa IMO-1, Bellilinea caldifistulae GOMI-1, Leptolinea tardivitalis YMTK-2, Levilinea saccharolytica KIBI-1,Longilinea arvoryzae KOME-1, Previously Described as Members of the Anaerolineaceae (Chloroflexi).</title>
        <authorList>
            <person name="Sekiguchi Y."/>
            <person name="Ohashi A."/>
            <person name="Matsuura N."/>
            <person name="Tourlousse M.D."/>
        </authorList>
    </citation>
    <scope>NUCLEOTIDE SEQUENCE [LARGE SCALE GENOMIC DNA]</scope>
    <source>
        <strain evidence="9">KOME-1</strain>
    </source>
</reference>
<evidence type="ECO:0000256" key="4">
    <source>
        <dbReference type="ARBA" id="ARBA00022801"/>
    </source>
</evidence>
<dbReference type="InterPro" id="IPR041122">
    <property type="entry name" value="RecJ_OB"/>
</dbReference>
<keyword evidence="3" id="KW-0540">Nuclease</keyword>
<dbReference type="GO" id="GO:0006310">
    <property type="term" value="P:DNA recombination"/>
    <property type="evidence" value="ECO:0007669"/>
    <property type="project" value="InterPro"/>
</dbReference>
<evidence type="ECO:0000256" key="2">
    <source>
        <dbReference type="ARBA" id="ARBA00019841"/>
    </source>
</evidence>